<dbReference type="CTD" id="52686"/>
<dbReference type="PIRSF" id="PIRSF037755">
    <property type="entry name" value="Mettl2_prd"/>
    <property type="match status" value="1"/>
</dbReference>
<dbReference type="CDD" id="cd02440">
    <property type="entry name" value="AdoMet_MTases"/>
    <property type="match status" value="1"/>
</dbReference>
<dbReference type="Gene3D" id="3.40.50.150">
    <property type="entry name" value="Vaccinia Virus protein VP39"/>
    <property type="match status" value="1"/>
</dbReference>
<dbReference type="GO" id="GO:0052735">
    <property type="term" value="F:tRNA (cytidine-3-)-methyltransferase activity"/>
    <property type="evidence" value="ECO:0007669"/>
    <property type="project" value="TreeGrafter"/>
</dbReference>
<keyword evidence="2 4" id="KW-0489">Methyltransferase</keyword>
<sequence length="332" mass="39067">MAESTELGVDTKLANKRPQFGNRTLDNANDVFRHNAWDNVIWDKEQEERARQKVAENSLVLTSTEKIAEFEIEADKYWDKFYGIHQNRFFKDRHWLFTEFPELAPNDVRKDIERPLRALAELQITEKESNSEDNASHSSQRILEIGCGVGNTVFPILLYNNNPDLFVYCCDFSSTAIKILQQSKEYDTRRCKAYVLDVTQDDWNPPFKENSLDIIILIFVLSAIHPDKMQHVVKQIYRYLKPGGLVLFRDYGRYDLAQLRFKKGHCLAKNFYARGDGTRVYFFTQDDLKDLFTNCGFTEIQNLIDRRLQVNRGRQLQMYRVWVQCKYKKLSA</sequence>
<proteinExistence type="inferred from homology"/>
<keyword evidence="6" id="KW-1185">Reference proteome</keyword>
<evidence type="ECO:0000256" key="2">
    <source>
        <dbReference type="ARBA" id="ARBA00022603"/>
    </source>
</evidence>
<evidence type="ECO:0000256" key="4">
    <source>
        <dbReference type="PIRNR" id="PIRNR037755"/>
    </source>
</evidence>
<evidence type="ECO:0000313" key="7">
    <source>
        <dbReference type="RefSeq" id="XP_011506490.1"/>
    </source>
</evidence>
<dbReference type="RefSeq" id="XP_011506490.1">
    <property type="nucleotide sequence ID" value="XM_011508188.1"/>
</dbReference>
<dbReference type="Proteomes" id="UP000695007">
    <property type="component" value="Unplaced"/>
</dbReference>
<dbReference type="PANTHER" id="PTHR22809:SF11">
    <property type="entry name" value="TRNA N(3)-METHYLCYTIDINE METHYLTRANSFERASE METTL2"/>
    <property type="match status" value="1"/>
</dbReference>
<accession>A0AAJ6YY06</accession>
<dbReference type="Pfam" id="PF08242">
    <property type="entry name" value="Methyltransf_12"/>
    <property type="match status" value="1"/>
</dbReference>
<comment type="function">
    <text evidence="4">S-adenosyl-L-methionine-dependent methyltransferase.</text>
</comment>
<reference evidence="7" key="1">
    <citation type="submission" date="2025-08" db="UniProtKB">
        <authorList>
            <consortium name="RefSeq"/>
        </authorList>
    </citation>
    <scope>IDENTIFICATION</scope>
</reference>
<keyword evidence="3 4" id="KW-0808">Transferase</keyword>
<comment type="similarity">
    <text evidence="1 4">Belongs to the methyltransferase superfamily. METL family.</text>
</comment>
<dbReference type="SUPFAM" id="SSF53335">
    <property type="entry name" value="S-adenosyl-L-methionine-dependent methyltransferases"/>
    <property type="match status" value="1"/>
</dbReference>
<dbReference type="InterPro" id="IPR029063">
    <property type="entry name" value="SAM-dependent_MTases_sf"/>
</dbReference>
<dbReference type="PANTHER" id="PTHR22809">
    <property type="entry name" value="METHYLTRANSFERASE-RELATED"/>
    <property type="match status" value="1"/>
</dbReference>
<dbReference type="InterPro" id="IPR026113">
    <property type="entry name" value="METTL2/6/8-like"/>
</dbReference>
<name>A0AAJ6YY06_9HYME</name>
<dbReference type="EC" id="2.1.1.-" evidence="4"/>
<dbReference type="AlphaFoldDB" id="A0AAJ6YY06"/>
<dbReference type="FunFam" id="3.40.50.150:FF:000145">
    <property type="entry name" value="Methyltransferase-like protein"/>
    <property type="match status" value="1"/>
</dbReference>
<feature type="domain" description="Methyltransferase type 12" evidence="5">
    <location>
        <begin position="143"/>
        <end position="245"/>
    </location>
</feature>
<protein>
    <recommendedName>
        <fullName evidence="4">tRNA N(3)-methylcytidine methyltransferase</fullName>
        <ecNumber evidence="4">2.1.1.-</ecNumber>
    </recommendedName>
</protein>
<dbReference type="GO" id="GO:0032259">
    <property type="term" value="P:methylation"/>
    <property type="evidence" value="ECO:0007669"/>
    <property type="project" value="UniProtKB-KW"/>
</dbReference>
<dbReference type="KEGG" id="csol:105368977"/>
<evidence type="ECO:0000259" key="5">
    <source>
        <dbReference type="Pfam" id="PF08242"/>
    </source>
</evidence>
<dbReference type="GeneID" id="105368977"/>
<dbReference type="InterPro" id="IPR013217">
    <property type="entry name" value="Methyltransf_12"/>
</dbReference>
<evidence type="ECO:0000256" key="3">
    <source>
        <dbReference type="ARBA" id="ARBA00022679"/>
    </source>
</evidence>
<evidence type="ECO:0000313" key="6">
    <source>
        <dbReference type="Proteomes" id="UP000695007"/>
    </source>
</evidence>
<gene>
    <name evidence="7" type="primary">LOC105368977</name>
</gene>
<evidence type="ECO:0000256" key="1">
    <source>
        <dbReference type="ARBA" id="ARBA00009725"/>
    </source>
</evidence>
<organism evidence="6 7">
    <name type="scientific">Ceratosolen solmsi marchali</name>
    <dbReference type="NCBI Taxonomy" id="326594"/>
    <lineage>
        <taxon>Eukaryota</taxon>
        <taxon>Metazoa</taxon>
        <taxon>Ecdysozoa</taxon>
        <taxon>Arthropoda</taxon>
        <taxon>Hexapoda</taxon>
        <taxon>Insecta</taxon>
        <taxon>Pterygota</taxon>
        <taxon>Neoptera</taxon>
        <taxon>Endopterygota</taxon>
        <taxon>Hymenoptera</taxon>
        <taxon>Apocrita</taxon>
        <taxon>Proctotrupomorpha</taxon>
        <taxon>Chalcidoidea</taxon>
        <taxon>Agaonidae</taxon>
        <taxon>Agaoninae</taxon>
        <taxon>Ceratosolen</taxon>
    </lineage>
</organism>